<organism evidence="1 2">
    <name type="scientific">Fistulina hepatica ATCC 64428</name>
    <dbReference type="NCBI Taxonomy" id="1128425"/>
    <lineage>
        <taxon>Eukaryota</taxon>
        <taxon>Fungi</taxon>
        <taxon>Dikarya</taxon>
        <taxon>Basidiomycota</taxon>
        <taxon>Agaricomycotina</taxon>
        <taxon>Agaricomycetes</taxon>
        <taxon>Agaricomycetidae</taxon>
        <taxon>Agaricales</taxon>
        <taxon>Fistulinaceae</taxon>
        <taxon>Fistulina</taxon>
    </lineage>
</organism>
<keyword evidence="2" id="KW-1185">Reference proteome</keyword>
<evidence type="ECO:0000313" key="2">
    <source>
        <dbReference type="Proteomes" id="UP000054144"/>
    </source>
</evidence>
<dbReference type="EMBL" id="KN881675">
    <property type="protein sequence ID" value="KIY50702.1"/>
    <property type="molecule type" value="Genomic_DNA"/>
</dbReference>
<name>A0A0D7AGZ4_9AGAR</name>
<sequence>MASPDRSQPRYDIRSTNVRIEEVPDEEVYIAGPASFQLKPEACFTTSKKPYKPAAQRVHLVRQTLPVEFQVKHKIKGDPLTNMPKLSAQPAPFVPTGRYMQERHNIIDKVHKGDFLRPAEHNLMHNFMAKHKDSFTWNNDEKGHFCEDFFPPVEMPIISHMPWVLRNMPIPLGLYDKSQYSQPKCELFGLMCALTACKIYLIGVHNLIVEVNARFIKGMLNNPDVHPKAIINWWIVTIHLFHFKLVHVPKEVDDWVDRTYGFLQLINIATAPGEREIVSALVDLNLAHAREATVNVILNLWQTDMSLHPVHYDLAYSDFPQSVKAKSLDEQLVPTWQWLQDMSRPEGMIDTEYNSFVRWCCCFFT</sequence>
<gene>
    <name evidence="1" type="ORF">FISHEDRAFT_71736</name>
</gene>
<proteinExistence type="predicted"/>
<protein>
    <recommendedName>
        <fullName evidence="3">Reverse transcriptase RNase H-like domain-containing protein</fullName>
    </recommendedName>
</protein>
<dbReference type="Proteomes" id="UP000054144">
    <property type="component" value="Unassembled WGS sequence"/>
</dbReference>
<accession>A0A0D7AGZ4</accession>
<evidence type="ECO:0000313" key="1">
    <source>
        <dbReference type="EMBL" id="KIY50702.1"/>
    </source>
</evidence>
<dbReference type="AlphaFoldDB" id="A0A0D7AGZ4"/>
<evidence type="ECO:0008006" key="3">
    <source>
        <dbReference type="Google" id="ProtNLM"/>
    </source>
</evidence>
<reference evidence="1 2" key="1">
    <citation type="journal article" date="2015" name="Fungal Genet. Biol.">
        <title>Evolution of novel wood decay mechanisms in Agaricales revealed by the genome sequences of Fistulina hepatica and Cylindrobasidium torrendii.</title>
        <authorList>
            <person name="Floudas D."/>
            <person name="Held B.W."/>
            <person name="Riley R."/>
            <person name="Nagy L.G."/>
            <person name="Koehler G."/>
            <person name="Ransdell A.S."/>
            <person name="Younus H."/>
            <person name="Chow J."/>
            <person name="Chiniquy J."/>
            <person name="Lipzen A."/>
            <person name="Tritt A."/>
            <person name="Sun H."/>
            <person name="Haridas S."/>
            <person name="LaButti K."/>
            <person name="Ohm R.A."/>
            <person name="Kues U."/>
            <person name="Blanchette R.A."/>
            <person name="Grigoriev I.V."/>
            <person name="Minto R.E."/>
            <person name="Hibbett D.S."/>
        </authorList>
    </citation>
    <scope>NUCLEOTIDE SEQUENCE [LARGE SCALE GENOMIC DNA]</scope>
    <source>
        <strain evidence="1 2">ATCC 64428</strain>
    </source>
</reference>
<dbReference type="OrthoDB" id="5599163at2759"/>